<feature type="signal peptide" evidence="1">
    <location>
        <begin position="1"/>
        <end position="29"/>
    </location>
</feature>
<dbReference type="GO" id="GO:0004177">
    <property type="term" value="F:aminopeptidase activity"/>
    <property type="evidence" value="ECO:0007669"/>
    <property type="project" value="UniProtKB-KW"/>
</dbReference>
<keyword evidence="3" id="KW-0645">Protease</keyword>
<dbReference type="InterPro" id="IPR029058">
    <property type="entry name" value="AB_hydrolase_fold"/>
</dbReference>
<dbReference type="AlphaFoldDB" id="A0A1W0ASL2"/>
<dbReference type="EMBL" id="MUMY01000019">
    <property type="protein sequence ID" value="ONM46867.1"/>
    <property type="molecule type" value="Genomic_DNA"/>
</dbReference>
<name>A0A1W0ASL2_9NOCA</name>
<gene>
    <name evidence="3" type="ORF">B0T46_20520</name>
</gene>
<dbReference type="GO" id="GO:0008236">
    <property type="term" value="F:serine-type peptidase activity"/>
    <property type="evidence" value="ECO:0007669"/>
    <property type="project" value="InterPro"/>
</dbReference>
<keyword evidence="3" id="KW-0378">Hydrolase</keyword>
<evidence type="ECO:0000256" key="1">
    <source>
        <dbReference type="SAM" id="SignalP"/>
    </source>
</evidence>
<keyword evidence="1" id="KW-0732">Signal</keyword>
<dbReference type="InterPro" id="IPR001375">
    <property type="entry name" value="Peptidase_S9_cat"/>
</dbReference>
<evidence type="ECO:0000313" key="3">
    <source>
        <dbReference type="EMBL" id="ONM46867.1"/>
    </source>
</evidence>
<dbReference type="SUPFAM" id="SSF53474">
    <property type="entry name" value="alpha/beta-Hydrolases"/>
    <property type="match status" value="1"/>
</dbReference>
<comment type="caution">
    <text evidence="3">The sequence shown here is derived from an EMBL/GenBank/DDBJ whole genome shotgun (WGS) entry which is preliminary data.</text>
</comment>
<organism evidence="3 4">
    <name type="scientific">Nocardia donostiensis</name>
    <dbReference type="NCBI Taxonomy" id="1538463"/>
    <lineage>
        <taxon>Bacteria</taxon>
        <taxon>Bacillati</taxon>
        <taxon>Actinomycetota</taxon>
        <taxon>Actinomycetes</taxon>
        <taxon>Mycobacteriales</taxon>
        <taxon>Nocardiaceae</taxon>
        <taxon>Nocardia</taxon>
    </lineage>
</organism>
<dbReference type="OrthoDB" id="9803828at2"/>
<accession>A0A1W0ASL2</accession>
<dbReference type="RefSeq" id="WP_077119884.1">
    <property type="nucleotide sequence ID" value="NZ_LOKT01000015.1"/>
</dbReference>
<feature type="domain" description="Peptidase S9 prolyl oligopeptidase catalytic" evidence="2">
    <location>
        <begin position="106"/>
        <end position="261"/>
    </location>
</feature>
<keyword evidence="4" id="KW-1185">Reference proteome</keyword>
<dbReference type="GO" id="GO:0006508">
    <property type="term" value="P:proteolysis"/>
    <property type="evidence" value="ECO:0007669"/>
    <property type="project" value="InterPro"/>
</dbReference>
<sequence>MKRGVGCAVLWLLPALVAGLLVGAPDAVAAPGCVVEVRPVVLPVDGEQATGRVYEPRGCAGGPPDDLVVAGHGHNGSSAQYAEYLVSIAQRTATPILAMDMRGAGSAWRTGEWNIWAGWRDLVAATQWYRAEHPSITRTVLWGWSQGAITTGLAAAHGPRGLFDYWVDTFGPAETFSYWLGPAADDRRLRAQIERDAGGCVPLLCPQAYAERSPALLAGRLGVRRAFVIHGTADPIVPYTSALEMRAALLAAGKPTSMYTVATGRDLNGAVVPGDHSVGPVLFEGGCVVERLLLGTEPVHGGDRDYLIDVAGGTVTAPPAPPGAKCAA</sequence>
<dbReference type="Proteomes" id="UP000188836">
    <property type="component" value="Unassembled WGS sequence"/>
</dbReference>
<dbReference type="Pfam" id="PF00326">
    <property type="entry name" value="Peptidase_S9"/>
    <property type="match status" value="1"/>
</dbReference>
<dbReference type="STRING" id="1538463.B0T36_20570"/>
<proteinExistence type="predicted"/>
<keyword evidence="3" id="KW-0031">Aminopeptidase</keyword>
<dbReference type="Gene3D" id="3.40.50.1820">
    <property type="entry name" value="alpha/beta hydrolase"/>
    <property type="match status" value="1"/>
</dbReference>
<feature type="chain" id="PRO_5013252441" evidence="1">
    <location>
        <begin position="30"/>
        <end position="328"/>
    </location>
</feature>
<evidence type="ECO:0000313" key="4">
    <source>
        <dbReference type="Proteomes" id="UP000188836"/>
    </source>
</evidence>
<protein>
    <submittedName>
        <fullName evidence="3">Dipeptidyl aminopeptidase</fullName>
    </submittedName>
</protein>
<evidence type="ECO:0000259" key="2">
    <source>
        <dbReference type="Pfam" id="PF00326"/>
    </source>
</evidence>
<reference evidence="3 4" key="1">
    <citation type="journal article" date="2016" name="Antonie Van Leeuwenhoek">
        <title>Nocardia donostiensis sp. nov., isolated from human respiratory specimens.</title>
        <authorList>
            <person name="Ercibengoa M."/>
            <person name="Bell M."/>
            <person name="Marimon J.M."/>
            <person name="Humrighouse B."/>
            <person name="Klenk H.P."/>
            <person name="Potter G."/>
            <person name="Perez-Trallero E."/>
        </authorList>
    </citation>
    <scope>NUCLEOTIDE SEQUENCE [LARGE SCALE GENOMIC DNA]</scope>
    <source>
        <strain evidence="3 4">X1655</strain>
    </source>
</reference>